<comment type="caution">
    <text evidence="1">The sequence shown here is derived from an EMBL/GenBank/DDBJ whole genome shotgun (WGS) entry which is preliminary data.</text>
</comment>
<evidence type="ECO:0000313" key="2">
    <source>
        <dbReference type="Proteomes" id="UP001153332"/>
    </source>
</evidence>
<proteinExistence type="predicted"/>
<reference evidence="1" key="1">
    <citation type="submission" date="2022-12" db="EMBL/GenBank/DDBJ databases">
        <title>Genome Sequence of Lasiodiplodia mahajangana.</title>
        <authorList>
            <person name="Buettner E."/>
        </authorList>
    </citation>
    <scope>NUCLEOTIDE SEQUENCE</scope>
    <source>
        <strain evidence="1">VT137</strain>
    </source>
</reference>
<dbReference type="EMBL" id="JAPUUL010000102">
    <property type="protein sequence ID" value="KAJ8132641.1"/>
    <property type="molecule type" value="Genomic_DNA"/>
</dbReference>
<organism evidence="1 2">
    <name type="scientific">Lasiodiplodia mahajangana</name>
    <dbReference type="NCBI Taxonomy" id="1108764"/>
    <lineage>
        <taxon>Eukaryota</taxon>
        <taxon>Fungi</taxon>
        <taxon>Dikarya</taxon>
        <taxon>Ascomycota</taxon>
        <taxon>Pezizomycotina</taxon>
        <taxon>Dothideomycetes</taxon>
        <taxon>Dothideomycetes incertae sedis</taxon>
        <taxon>Botryosphaeriales</taxon>
        <taxon>Botryosphaeriaceae</taxon>
        <taxon>Lasiodiplodia</taxon>
    </lineage>
</organism>
<accession>A0ACC2JYT3</accession>
<sequence length="268" mass="30971">MLTECCGRCYAAFDPNTGKVVRTSARSADPKLDDGVPLDPAEFKIRFTGKVTLITTAKMLRDLINLGCPRGSLVLEVPCPCPQTPAYTWANFNRDVFFLGSFYRHPGLLRFLFHGVNHRIPRDINEDHWAHRIRQLAVYLPIRDPLNELDLRAFSQLRGLRKVFLVFRVDPKEEFNYRSTNHLVKLEKINEYYKWVPEDSTPYLPIGNAEEIRAQLLDVFQKGNRNHITVELMVDIIFKQDASQPPERVTYHSGSSATSNWPIFIRRP</sequence>
<evidence type="ECO:0000313" key="1">
    <source>
        <dbReference type="EMBL" id="KAJ8132641.1"/>
    </source>
</evidence>
<gene>
    <name evidence="1" type="ORF">O1611_g992</name>
</gene>
<dbReference type="Proteomes" id="UP001153332">
    <property type="component" value="Unassembled WGS sequence"/>
</dbReference>
<protein>
    <submittedName>
        <fullName evidence="1">Uncharacterized protein</fullName>
    </submittedName>
</protein>
<keyword evidence="2" id="KW-1185">Reference proteome</keyword>
<name>A0ACC2JYT3_9PEZI</name>